<dbReference type="Proteomes" id="UP000053611">
    <property type="component" value="Unassembled WGS sequence"/>
</dbReference>
<sequence>MLEAHHLSIPLAYYRRFSNVLSAQTRSAMDGVTHVQYCAKCGKSTGSLDDSHETKTFWWCLKCRRAAKLCTIW</sequence>
<organism evidence="1 2">
    <name type="scientific">Cutaneotrichosporon oleaginosum</name>
    <dbReference type="NCBI Taxonomy" id="879819"/>
    <lineage>
        <taxon>Eukaryota</taxon>
        <taxon>Fungi</taxon>
        <taxon>Dikarya</taxon>
        <taxon>Basidiomycota</taxon>
        <taxon>Agaricomycotina</taxon>
        <taxon>Tremellomycetes</taxon>
        <taxon>Trichosporonales</taxon>
        <taxon>Trichosporonaceae</taxon>
        <taxon>Cutaneotrichosporon</taxon>
    </lineage>
</organism>
<dbReference type="AlphaFoldDB" id="A0A0J0XXR8"/>
<keyword evidence="2" id="KW-1185">Reference proteome</keyword>
<protein>
    <submittedName>
        <fullName evidence="1">Uncharacterized protein</fullName>
    </submittedName>
</protein>
<evidence type="ECO:0000313" key="2">
    <source>
        <dbReference type="Proteomes" id="UP000053611"/>
    </source>
</evidence>
<reference evidence="1 2" key="1">
    <citation type="submission" date="2015-03" db="EMBL/GenBank/DDBJ databases">
        <title>Genomics and transcriptomics of the oil-accumulating basidiomycete yeast T. oleaginosus allow insights into substrate utilization and the diverse evolutionary trajectories of mating systems in fungi.</title>
        <authorList>
            <consortium name="DOE Joint Genome Institute"/>
            <person name="Kourist R."/>
            <person name="Kracht O."/>
            <person name="Bracharz F."/>
            <person name="Lipzen A."/>
            <person name="Nolan M."/>
            <person name="Ohm R."/>
            <person name="Grigoriev I."/>
            <person name="Sun S."/>
            <person name="Heitman J."/>
            <person name="Bruck T."/>
            <person name="Nowrousian M."/>
        </authorList>
    </citation>
    <scope>NUCLEOTIDE SEQUENCE [LARGE SCALE GENOMIC DNA]</scope>
    <source>
        <strain evidence="1 2">IBC0246</strain>
    </source>
</reference>
<proteinExistence type="predicted"/>
<accession>A0A0J0XXR8</accession>
<gene>
    <name evidence="1" type="ORF">CC85DRAFT_281991</name>
</gene>
<dbReference type="STRING" id="879819.A0A0J0XXR8"/>
<name>A0A0J0XXR8_9TREE</name>
<dbReference type="EMBL" id="KQ087179">
    <property type="protein sequence ID" value="KLT45838.1"/>
    <property type="molecule type" value="Genomic_DNA"/>
</dbReference>
<evidence type="ECO:0000313" key="1">
    <source>
        <dbReference type="EMBL" id="KLT45838.1"/>
    </source>
</evidence>